<organism evidence="3 4">
    <name type="scientific">Somion occarium</name>
    <dbReference type="NCBI Taxonomy" id="3059160"/>
    <lineage>
        <taxon>Eukaryota</taxon>
        <taxon>Fungi</taxon>
        <taxon>Dikarya</taxon>
        <taxon>Basidiomycota</taxon>
        <taxon>Agaricomycotina</taxon>
        <taxon>Agaricomycetes</taxon>
        <taxon>Polyporales</taxon>
        <taxon>Cerrenaceae</taxon>
        <taxon>Somion</taxon>
    </lineage>
</organism>
<accession>A0ABP1D1N2</accession>
<dbReference type="EMBL" id="OZ037945">
    <property type="protein sequence ID" value="CAL1701810.1"/>
    <property type="molecule type" value="Genomic_DNA"/>
</dbReference>
<feature type="domain" description="C2H2-type" evidence="1">
    <location>
        <begin position="25"/>
        <end position="49"/>
    </location>
</feature>
<evidence type="ECO:0000313" key="3">
    <source>
        <dbReference type="EMBL" id="CAL1701810.1"/>
    </source>
</evidence>
<dbReference type="InterPro" id="IPR013087">
    <property type="entry name" value="Znf_C2H2_type"/>
</dbReference>
<dbReference type="Proteomes" id="UP001497453">
    <property type="component" value="Chromosome 2"/>
</dbReference>
<feature type="domain" description="C2H2-type" evidence="1">
    <location>
        <begin position="61"/>
        <end position="87"/>
    </location>
</feature>
<evidence type="ECO:0000313" key="4">
    <source>
        <dbReference type="Proteomes" id="UP001497453"/>
    </source>
</evidence>
<keyword evidence="4" id="KW-1185">Reference proteome</keyword>
<evidence type="ECO:0000313" key="2">
    <source>
        <dbReference type="EMBL" id="CAL1701809.1"/>
    </source>
</evidence>
<proteinExistence type="predicted"/>
<reference evidence="3" key="2">
    <citation type="submission" date="2024-04" db="EMBL/GenBank/DDBJ databases">
        <authorList>
            <person name="European Reference Genome Atlas."/>
        </authorList>
    </citation>
    <scope>NUCLEOTIDE SEQUENCE</scope>
</reference>
<gene>
    <name evidence="2" type="ORF">GFSPODELE1_LOCUS3764</name>
    <name evidence="3" type="ORF">GFSPODELE1_LOCUS3765</name>
</gene>
<reference evidence="4" key="1">
    <citation type="submission" date="2024-04" db="EMBL/GenBank/DDBJ databases">
        <authorList>
            <person name="Shaw F."/>
            <person name="Minotto A."/>
        </authorList>
    </citation>
    <scope>NUCLEOTIDE SEQUENCE [LARGE SCALE GENOMIC DNA]</scope>
</reference>
<name>A0ABP1D1N2_9APHY</name>
<feature type="domain" description="C2H2-type" evidence="1">
    <location>
        <begin position="93"/>
        <end position="118"/>
    </location>
</feature>
<protein>
    <recommendedName>
        <fullName evidence="1">C2H2-type domain-containing protein</fullName>
    </recommendedName>
</protein>
<sequence length="300" mass="33987">MTWHVQPNFSQEWITKHSKQMLTEFYCGWIQCNTHLNSWHVRRQHLLDHCKRSVNPDTGHFYCQMEHCSSYDYLSLHDLQDHMETAHLAQARLPCPVSGCWSSISSEKALVDHFNNVHLKSNNLQFLLLAPTSLPSPASFLQHPQPPLPSSIPSWKVTSPLVNPNCKYTPSQSQPTASQGKRHIWKHMQHVTEMPEEDEEEEPLHTTVAPIEPYLSTPFTQYIIQPTNPLDKDTSLSCHAPLPPASISPPPSPPPIPTMGYSIFTAKYEQLELAGLLDGSGVWVQDPVDHPDSGHEQETM</sequence>
<dbReference type="SMART" id="SM00355">
    <property type="entry name" value="ZnF_C2H2"/>
    <property type="match status" value="3"/>
</dbReference>
<evidence type="ECO:0000259" key="1">
    <source>
        <dbReference type="SMART" id="SM00355"/>
    </source>
</evidence>
<dbReference type="EMBL" id="OZ037945">
    <property type="protein sequence ID" value="CAL1701809.1"/>
    <property type="molecule type" value="Genomic_DNA"/>
</dbReference>